<dbReference type="VEuPathDB" id="CryptoDB:CMU_035930"/>
<dbReference type="EMBL" id="DS989733">
    <property type="protein sequence ID" value="EEA07420.1"/>
    <property type="molecule type" value="Genomic_DNA"/>
</dbReference>
<gene>
    <name evidence="1" type="ORF">CMU_035930</name>
</gene>
<dbReference type="eggNOG" id="ENOG502S895">
    <property type="taxonomic scope" value="Eukaryota"/>
</dbReference>
<accession>B6AGS9</accession>
<dbReference type="GeneID" id="6996891"/>
<organism evidence="1 2">
    <name type="scientific">Cryptosporidium muris (strain RN66)</name>
    <dbReference type="NCBI Taxonomy" id="441375"/>
    <lineage>
        <taxon>Eukaryota</taxon>
        <taxon>Sar</taxon>
        <taxon>Alveolata</taxon>
        <taxon>Apicomplexa</taxon>
        <taxon>Conoidasida</taxon>
        <taxon>Coccidia</taxon>
        <taxon>Eucoccidiorida</taxon>
        <taxon>Eimeriorina</taxon>
        <taxon>Cryptosporidiidae</taxon>
        <taxon>Cryptosporidium</taxon>
    </lineage>
</organism>
<reference evidence="1" key="1">
    <citation type="submission" date="2008-06" db="EMBL/GenBank/DDBJ databases">
        <authorList>
            <person name="Lorenzi H."/>
            <person name="Inman J."/>
            <person name="Miller J."/>
            <person name="Schobel S."/>
            <person name="Amedeo P."/>
            <person name="Caler E.V."/>
            <person name="da Silva J."/>
        </authorList>
    </citation>
    <scope>NUCLEOTIDE SEQUENCE [LARGE SCALE GENOMIC DNA]</scope>
    <source>
        <strain evidence="1">RN66</strain>
    </source>
</reference>
<proteinExistence type="predicted"/>
<dbReference type="Proteomes" id="UP000001460">
    <property type="component" value="Unassembled WGS sequence"/>
</dbReference>
<dbReference type="OrthoDB" id="339643at2759"/>
<evidence type="ECO:0000313" key="2">
    <source>
        <dbReference type="Proteomes" id="UP000001460"/>
    </source>
</evidence>
<dbReference type="RefSeq" id="XP_002141769.1">
    <property type="nucleotide sequence ID" value="XM_002141733.1"/>
</dbReference>
<protein>
    <submittedName>
        <fullName evidence="1">Uncharacterized protein</fullName>
    </submittedName>
</protein>
<sequence length="561" mass="65541">MNNIECENKNIQFQGLPELHQLLLSGDFNKFLRSLKSLNSSFFLDESNQNILTFSLFLFESLLQCILCSGSIFDHLENIKDDMLFYLKERKKCELNYTFRITNEDERGFTLLPLDYKHSIRSTFQGSNSPNFSNTQLQEDMYKDPVVPPKEFLEVIGYKEPITQAAIFQFPCEASAEELMTEKNLIDTLRQQLIDESWTDQLNSICKFLTELSKIVVILVTNYQPTYEKFCSETSGIIYKSMKFPLFYLALMKVLFDKYPIMDKTQEELNPKDPGDSRRLINIIRRNRLPGLKIIEFIFNILTPMTEVLDILGGSSAWNCRAQYAQYFLHLAFVFDNAKLFKFIAAKSYMFSYNIFQWDLLLNSMAQHIPLLDIFLHPLATAITRFRVIRRLESKNKPLKNGNSEQDDPDENFGIEETSFGEKASIITFPVEPRFLTNKIIKYARSFYGEIEGKRLERSIQLEFNNWEYMPIRPDRIRSKLIMQMQSDESKLDEYRAKLTVNNKRRNKTALYSVLPPLSYPIECKKNYSSTKEIPGQIYAQSYYSPKMDIPVGTKLDYGLT</sequence>
<evidence type="ECO:0000313" key="1">
    <source>
        <dbReference type="EMBL" id="EEA07420.1"/>
    </source>
</evidence>
<dbReference type="OMA" id="YTFRITN"/>
<keyword evidence="2" id="KW-1185">Reference proteome</keyword>
<name>B6AGS9_CRYMR</name>
<dbReference type="AlphaFoldDB" id="B6AGS9"/>